<reference evidence="2 3" key="1">
    <citation type="journal article" date="2012" name="Nat. Biotechnol.">
        <title>Draft genome sequence of pigeonpea (Cajanus cajan), an orphan legume crop of resource-poor farmers.</title>
        <authorList>
            <person name="Varshney R.K."/>
            <person name="Chen W."/>
            <person name="Li Y."/>
            <person name="Bharti A.K."/>
            <person name="Saxena R.K."/>
            <person name="Schlueter J.A."/>
            <person name="Donoghue M.T."/>
            <person name="Azam S."/>
            <person name="Fan G."/>
            <person name="Whaley A.M."/>
            <person name="Farmer A.D."/>
            <person name="Sheridan J."/>
            <person name="Iwata A."/>
            <person name="Tuteja R."/>
            <person name="Penmetsa R.V."/>
            <person name="Wu W."/>
            <person name="Upadhyaya H.D."/>
            <person name="Yang S.P."/>
            <person name="Shah T."/>
            <person name="Saxena K.B."/>
            <person name="Michael T."/>
            <person name="McCombie W.R."/>
            <person name="Yang B."/>
            <person name="Zhang G."/>
            <person name="Yang H."/>
            <person name="Wang J."/>
            <person name="Spillane C."/>
            <person name="Cook D.R."/>
            <person name="May G.D."/>
            <person name="Xu X."/>
            <person name="Jackson S.A."/>
        </authorList>
    </citation>
    <scope>NUCLEOTIDE SEQUENCE [LARGE SCALE GENOMIC DNA]</scope>
    <source>
        <strain evidence="3">cv. Asha</strain>
    </source>
</reference>
<evidence type="ECO:0000313" key="3">
    <source>
        <dbReference type="Proteomes" id="UP000075243"/>
    </source>
</evidence>
<dbReference type="SUPFAM" id="SSF56672">
    <property type="entry name" value="DNA/RNA polymerases"/>
    <property type="match status" value="1"/>
</dbReference>
<proteinExistence type="predicted"/>
<dbReference type="EMBL" id="CM003613">
    <property type="protein sequence ID" value="KYP55753.1"/>
    <property type="molecule type" value="Genomic_DNA"/>
</dbReference>
<dbReference type="OMA" id="MQIEYNA"/>
<dbReference type="STRING" id="3821.A0A151SLV2"/>
<dbReference type="Gramene" id="C.cajan_01928.t">
    <property type="protein sequence ID" value="C.cajan_01928.t.cds1"/>
    <property type="gene ID" value="C.cajan_01928"/>
</dbReference>
<keyword evidence="3" id="KW-1185">Reference proteome</keyword>
<dbReference type="Proteomes" id="UP000075243">
    <property type="component" value="Chromosome 11"/>
</dbReference>
<sequence>MTTRAKDGIVKPRLQPTLLLTHVEPKTFKQALSNSTWSAAMQIEYNALLRNGTWSLVRLPPSRTAIGCKWVFRVKENPDGTVQKYKAHLVAKGFNQQFGFDYNETFAPVIKPVTLRLILTLALTHHWPLQQLDINNAFLNGTLDEEVYMTQPPGFETSDKKFVCKLHKAIYGLKQAPRAWFEKLKLTLLQFNFQASKCDPSLFVYSHANNVIYLGICR</sequence>
<dbReference type="PANTHER" id="PTHR43383">
    <property type="entry name" value="NODULIN 6"/>
    <property type="match status" value="1"/>
</dbReference>
<dbReference type="Pfam" id="PF07727">
    <property type="entry name" value="RVT_2"/>
    <property type="match status" value="1"/>
</dbReference>
<dbReference type="InterPro" id="IPR013103">
    <property type="entry name" value="RVT_2"/>
</dbReference>
<evidence type="ECO:0000259" key="1">
    <source>
        <dbReference type="Pfam" id="PF07727"/>
    </source>
</evidence>
<accession>A0A151SLV2</accession>
<dbReference type="AlphaFoldDB" id="A0A151SLV2"/>
<protein>
    <submittedName>
        <fullName evidence="2">Retrovirus-related Pol polyprotein from transposon TNT 1-94</fullName>
    </submittedName>
</protein>
<gene>
    <name evidence="2" type="ORF">KK1_001977</name>
</gene>
<dbReference type="PANTHER" id="PTHR43383:SF2">
    <property type="entry name" value="AMIDOHYDROLASE 2 FAMILY PROTEIN"/>
    <property type="match status" value="1"/>
</dbReference>
<feature type="domain" description="Reverse transcriptase Ty1/copia-type" evidence="1">
    <location>
        <begin position="51"/>
        <end position="215"/>
    </location>
</feature>
<organism evidence="2 3">
    <name type="scientific">Cajanus cajan</name>
    <name type="common">Pigeon pea</name>
    <name type="synonym">Cajanus indicus</name>
    <dbReference type="NCBI Taxonomy" id="3821"/>
    <lineage>
        <taxon>Eukaryota</taxon>
        <taxon>Viridiplantae</taxon>
        <taxon>Streptophyta</taxon>
        <taxon>Embryophyta</taxon>
        <taxon>Tracheophyta</taxon>
        <taxon>Spermatophyta</taxon>
        <taxon>Magnoliopsida</taxon>
        <taxon>eudicotyledons</taxon>
        <taxon>Gunneridae</taxon>
        <taxon>Pentapetalae</taxon>
        <taxon>rosids</taxon>
        <taxon>fabids</taxon>
        <taxon>Fabales</taxon>
        <taxon>Fabaceae</taxon>
        <taxon>Papilionoideae</taxon>
        <taxon>50 kb inversion clade</taxon>
        <taxon>NPAAA clade</taxon>
        <taxon>indigoferoid/millettioid clade</taxon>
        <taxon>Phaseoleae</taxon>
        <taxon>Cajanus</taxon>
    </lineage>
</organism>
<dbReference type="InterPro" id="IPR043502">
    <property type="entry name" value="DNA/RNA_pol_sf"/>
</dbReference>
<evidence type="ECO:0000313" key="2">
    <source>
        <dbReference type="EMBL" id="KYP55753.1"/>
    </source>
</evidence>
<name>A0A151SLV2_CAJCA</name>